<dbReference type="PANTHER" id="PTHR38011:SF11">
    <property type="entry name" value="2,5-DIAMINO-6-RIBOSYLAMINO-4(3H)-PYRIMIDINONE 5'-PHOSPHATE REDUCTASE"/>
    <property type="match status" value="1"/>
</dbReference>
<evidence type="ECO:0000313" key="2">
    <source>
        <dbReference type="Proteomes" id="UP000647017"/>
    </source>
</evidence>
<dbReference type="PANTHER" id="PTHR38011">
    <property type="entry name" value="DIHYDROFOLATE REDUCTASE FAMILY PROTEIN (AFU_ORTHOLOGUE AFUA_8G06820)"/>
    <property type="match status" value="1"/>
</dbReference>
<comment type="caution">
    <text evidence="1">The sequence shown here is derived from an EMBL/GenBank/DDBJ whole genome shotgun (WGS) entry which is preliminary data.</text>
</comment>
<dbReference type="Gene3D" id="3.40.430.10">
    <property type="entry name" value="Dihydrofolate Reductase, subunit A"/>
    <property type="match status" value="1"/>
</dbReference>
<dbReference type="InterPro" id="IPR050765">
    <property type="entry name" value="Riboflavin_Biosynth_HTPR"/>
</dbReference>
<evidence type="ECO:0000313" key="1">
    <source>
        <dbReference type="EMBL" id="GIJ11648.1"/>
    </source>
</evidence>
<dbReference type="InterPro" id="IPR024072">
    <property type="entry name" value="DHFR-like_dom_sf"/>
</dbReference>
<dbReference type="EMBL" id="BOOZ01000035">
    <property type="protein sequence ID" value="GIJ11648.1"/>
    <property type="molecule type" value="Genomic_DNA"/>
</dbReference>
<organism evidence="1 2">
    <name type="scientific">Micromonospora andamanensis</name>
    <dbReference type="NCBI Taxonomy" id="1287068"/>
    <lineage>
        <taxon>Bacteria</taxon>
        <taxon>Bacillati</taxon>
        <taxon>Actinomycetota</taxon>
        <taxon>Actinomycetes</taxon>
        <taxon>Micromonosporales</taxon>
        <taxon>Micromonosporaceae</taxon>
        <taxon>Micromonospora</taxon>
    </lineage>
</organism>
<dbReference type="SUPFAM" id="SSF53597">
    <property type="entry name" value="Dihydrofolate reductase-like"/>
    <property type="match status" value="1"/>
</dbReference>
<proteinExistence type="predicted"/>
<dbReference type="RefSeq" id="WP_204012009.1">
    <property type="nucleotide sequence ID" value="NZ_BOOZ01000035.1"/>
</dbReference>
<gene>
    <name evidence="1" type="ORF">Van01_48620</name>
</gene>
<accession>A0ABQ4I193</accession>
<protein>
    <submittedName>
        <fullName evidence="1">Deaminase</fullName>
    </submittedName>
</protein>
<dbReference type="Proteomes" id="UP000647017">
    <property type="component" value="Unassembled WGS sequence"/>
</dbReference>
<sequence>MRRLTYYVATTLDGFIAGPDGGDPSGQSYFPVPPDLVDYMVTNFPETLPAPARAALGVEGPGKVFDTVLEGRASYQVGLDAGLDDAYPHLRHLVFSTTMREVPGDTVELVGTDALERVRRLKQDDSELDIWLVGGGTLAHSLLPEIDRLIIKQHPSVIGSGIPMFAGPFQPTLFTHVDTSVLDSGVRVLTLDRRRRS</sequence>
<name>A0ABQ4I193_9ACTN</name>
<keyword evidence="2" id="KW-1185">Reference proteome</keyword>
<reference evidence="1 2" key="1">
    <citation type="submission" date="2021-01" db="EMBL/GenBank/DDBJ databases">
        <title>Whole genome shotgun sequence of Verrucosispora andamanensis NBRC 109075.</title>
        <authorList>
            <person name="Komaki H."/>
            <person name="Tamura T."/>
        </authorList>
    </citation>
    <scope>NUCLEOTIDE SEQUENCE [LARGE SCALE GENOMIC DNA]</scope>
    <source>
        <strain evidence="1 2">NBRC 109075</strain>
    </source>
</reference>